<evidence type="ECO:0000256" key="2">
    <source>
        <dbReference type="ARBA" id="ARBA00023125"/>
    </source>
</evidence>
<dbReference type="PANTHER" id="PTHR43280:SF28">
    <property type="entry name" value="HTH-TYPE TRANSCRIPTIONAL ACTIVATOR RHAS"/>
    <property type="match status" value="1"/>
</dbReference>
<dbReference type="InterPro" id="IPR018060">
    <property type="entry name" value="HTH_AraC"/>
</dbReference>
<dbReference type="InterPro" id="IPR014710">
    <property type="entry name" value="RmlC-like_jellyroll"/>
</dbReference>
<dbReference type="Gene3D" id="2.60.120.10">
    <property type="entry name" value="Jelly Rolls"/>
    <property type="match status" value="1"/>
</dbReference>
<evidence type="ECO:0000313" key="5">
    <source>
        <dbReference type="EMBL" id="GAS82504.1"/>
    </source>
</evidence>
<reference evidence="5 6" key="1">
    <citation type="journal article" date="2016" name="Genome Announc.">
        <title>Draft Genome Sequence of Paenibacillus amylolyticus Heshi-A3, Isolated from Fermented Rice Bran in a Japanese Fermented Seafood Dish.</title>
        <authorList>
            <person name="Akuzawa S."/>
            <person name="Nagaoka J."/>
            <person name="Kanekatsu M."/>
            <person name="Kubota E."/>
            <person name="Ohtake R."/>
            <person name="Suzuki T."/>
            <person name="Kanesaki Y."/>
        </authorList>
    </citation>
    <scope>NUCLEOTIDE SEQUENCE [LARGE SCALE GENOMIC DNA]</scope>
    <source>
        <strain evidence="5 6">Heshi-A3</strain>
    </source>
</reference>
<evidence type="ECO:0000259" key="4">
    <source>
        <dbReference type="PROSITE" id="PS01124"/>
    </source>
</evidence>
<accession>A0A117I1P0</accession>
<dbReference type="Gene3D" id="1.10.10.60">
    <property type="entry name" value="Homeodomain-like"/>
    <property type="match status" value="2"/>
</dbReference>
<dbReference type="AlphaFoldDB" id="A0A117I1P0"/>
<dbReference type="PROSITE" id="PS01124">
    <property type="entry name" value="HTH_ARAC_FAMILY_2"/>
    <property type="match status" value="1"/>
</dbReference>
<dbReference type="SMART" id="SM00342">
    <property type="entry name" value="HTH_ARAC"/>
    <property type="match status" value="1"/>
</dbReference>
<dbReference type="InterPro" id="IPR009057">
    <property type="entry name" value="Homeodomain-like_sf"/>
</dbReference>
<dbReference type="EMBL" id="BCNV01000001">
    <property type="protein sequence ID" value="GAS82504.1"/>
    <property type="molecule type" value="Genomic_DNA"/>
</dbReference>
<comment type="caution">
    <text evidence="5">The sequence shown here is derived from an EMBL/GenBank/DDBJ whole genome shotgun (WGS) entry which is preliminary data.</text>
</comment>
<dbReference type="Proteomes" id="UP000069697">
    <property type="component" value="Unassembled WGS sequence"/>
</dbReference>
<proteinExistence type="predicted"/>
<evidence type="ECO:0000256" key="3">
    <source>
        <dbReference type="ARBA" id="ARBA00023163"/>
    </source>
</evidence>
<keyword evidence="2" id="KW-0238">DNA-binding</keyword>
<protein>
    <submittedName>
        <fullName evidence="5">AraC family transcriptional regulator</fullName>
    </submittedName>
</protein>
<dbReference type="InterPro" id="IPR003313">
    <property type="entry name" value="AraC-bd"/>
</dbReference>
<dbReference type="SUPFAM" id="SSF51215">
    <property type="entry name" value="Regulatory protein AraC"/>
    <property type="match status" value="1"/>
</dbReference>
<dbReference type="Pfam" id="PF02311">
    <property type="entry name" value="AraC_binding"/>
    <property type="match status" value="1"/>
</dbReference>
<sequence length="294" mass="33887">MNSSVQLMKSEYFLHNHLQLFVNRCSEDFVLPFHAHDFIEYSYVAEGKGFHHIGEDVIPVTKGMLFVIPVGIPHVFRPVSTNVSEHPLIIYNCLFNAGLINTLTAIIQEKEIIQHLMDLAQNQVPYISVVDHNDRIEELMVKLYRESSVPGIGSSTMLYTLVSQLVLMTYRQLYQEVQDEAIHSTDFEYILHYLKQHVSDRVRISDLVRVSGWSEKHIGRMFLRHTGQTFSAHLQHLRIQKSCELLKSSLHKVSLIAELVGYRDMDSFYAAFKKITGETPLAYRKKSRAQHSGQ</sequence>
<evidence type="ECO:0000313" key="6">
    <source>
        <dbReference type="Proteomes" id="UP000069697"/>
    </source>
</evidence>
<dbReference type="RefSeq" id="WP_062835038.1">
    <property type="nucleotide sequence ID" value="NZ_BCNV01000001.1"/>
</dbReference>
<dbReference type="GO" id="GO:0003700">
    <property type="term" value="F:DNA-binding transcription factor activity"/>
    <property type="evidence" value="ECO:0007669"/>
    <property type="project" value="InterPro"/>
</dbReference>
<dbReference type="GO" id="GO:0043565">
    <property type="term" value="F:sequence-specific DNA binding"/>
    <property type="evidence" value="ECO:0007669"/>
    <property type="project" value="InterPro"/>
</dbReference>
<evidence type="ECO:0000256" key="1">
    <source>
        <dbReference type="ARBA" id="ARBA00023015"/>
    </source>
</evidence>
<dbReference type="Pfam" id="PF12833">
    <property type="entry name" value="HTH_18"/>
    <property type="match status" value="1"/>
</dbReference>
<keyword evidence="3" id="KW-0804">Transcription</keyword>
<dbReference type="SUPFAM" id="SSF46689">
    <property type="entry name" value="Homeodomain-like"/>
    <property type="match status" value="2"/>
</dbReference>
<keyword evidence="1" id="KW-0805">Transcription regulation</keyword>
<feature type="domain" description="HTH araC/xylS-type" evidence="4">
    <location>
        <begin position="188"/>
        <end position="286"/>
    </location>
</feature>
<dbReference type="InterPro" id="IPR037923">
    <property type="entry name" value="HTH-like"/>
</dbReference>
<organism evidence="5 6">
    <name type="scientific">Paenibacillus amylolyticus</name>
    <dbReference type="NCBI Taxonomy" id="1451"/>
    <lineage>
        <taxon>Bacteria</taxon>
        <taxon>Bacillati</taxon>
        <taxon>Bacillota</taxon>
        <taxon>Bacilli</taxon>
        <taxon>Bacillales</taxon>
        <taxon>Paenibacillaceae</taxon>
        <taxon>Paenibacillus</taxon>
    </lineage>
</organism>
<gene>
    <name evidence="5" type="ORF">PAHA3_2578</name>
</gene>
<dbReference type="PANTHER" id="PTHR43280">
    <property type="entry name" value="ARAC-FAMILY TRANSCRIPTIONAL REGULATOR"/>
    <property type="match status" value="1"/>
</dbReference>
<name>A0A117I1P0_PAEAM</name>
<reference evidence="6" key="2">
    <citation type="submission" date="2016-01" db="EMBL/GenBank/DDBJ databases">
        <title>Draft Genome Sequence of Paenibacillus amylolyticus Heshi-A3 that Was Isolated from Fermented Rice Bran with Aging Salted Mackerel, Which Was Named Heshiko as Traditional Fermented Seafood in Japan.</title>
        <authorList>
            <person name="Akuzawa S."/>
            <person name="Nakagawa J."/>
            <person name="Kanekatsu T."/>
            <person name="Kubota E."/>
            <person name="Ohtake R."/>
            <person name="Suzuki T."/>
            <person name="Kanesaki Y."/>
        </authorList>
    </citation>
    <scope>NUCLEOTIDE SEQUENCE [LARGE SCALE GENOMIC DNA]</scope>
    <source>
        <strain evidence="6">Heshi-A3</strain>
    </source>
</reference>